<protein>
    <submittedName>
        <fullName evidence="3">Integrase</fullName>
    </submittedName>
</protein>
<reference evidence="1 2" key="1">
    <citation type="journal article" date="2013" name="Nature">
        <title>The genomes of four tapeworm species reveal adaptations to parasitism.</title>
        <authorList>
            <person name="Tsai I.J."/>
            <person name="Zarowiecki M."/>
            <person name="Holroyd N."/>
            <person name="Garciarrubio A."/>
            <person name="Sanchez-Flores A."/>
            <person name="Brooks K.L."/>
            <person name="Tracey A."/>
            <person name="Bobes R.J."/>
            <person name="Fragoso G."/>
            <person name="Sciutto E."/>
            <person name="Aslett M."/>
            <person name="Beasley H."/>
            <person name="Bennett H.M."/>
            <person name="Cai J."/>
            <person name="Camicia F."/>
            <person name="Clark R."/>
            <person name="Cucher M."/>
            <person name="De Silva N."/>
            <person name="Day T.A."/>
            <person name="Deplazes P."/>
            <person name="Estrada K."/>
            <person name="Fernandez C."/>
            <person name="Holland P.W."/>
            <person name="Hou J."/>
            <person name="Hu S."/>
            <person name="Huckvale T."/>
            <person name="Hung S.S."/>
            <person name="Kamenetzky L."/>
            <person name="Keane J.A."/>
            <person name="Kiss F."/>
            <person name="Koziol U."/>
            <person name="Lambert O."/>
            <person name="Liu K."/>
            <person name="Luo X."/>
            <person name="Luo Y."/>
            <person name="Macchiaroli N."/>
            <person name="Nichol S."/>
            <person name="Paps J."/>
            <person name="Parkinson J."/>
            <person name="Pouchkina-Stantcheva N."/>
            <person name="Riddiford N."/>
            <person name="Rosenzvit M."/>
            <person name="Salinas G."/>
            <person name="Wasmuth J.D."/>
            <person name="Zamanian M."/>
            <person name="Zheng Y."/>
            <person name="Cai X."/>
            <person name="Soberon X."/>
            <person name="Olson P.D."/>
            <person name="Laclette J.P."/>
            <person name="Brehm K."/>
            <person name="Berriman M."/>
            <person name="Garciarrubio A."/>
            <person name="Bobes R.J."/>
            <person name="Fragoso G."/>
            <person name="Sanchez-Flores A."/>
            <person name="Estrada K."/>
            <person name="Cevallos M.A."/>
            <person name="Morett E."/>
            <person name="Gonzalez V."/>
            <person name="Portillo T."/>
            <person name="Ochoa-Leyva A."/>
            <person name="Jose M.V."/>
            <person name="Sciutto E."/>
            <person name="Landa A."/>
            <person name="Jimenez L."/>
            <person name="Valdes V."/>
            <person name="Carrero J.C."/>
            <person name="Larralde C."/>
            <person name="Morales-Montor J."/>
            <person name="Limon-Lason J."/>
            <person name="Soberon X."/>
            <person name="Laclette J.P."/>
        </authorList>
    </citation>
    <scope>NUCLEOTIDE SEQUENCE [LARGE SCALE GENOMIC DNA]</scope>
</reference>
<proteinExistence type="predicted"/>
<sequence length="41" mass="4600">MHCRTRPVGNDIVKLSQRPTNIRLARALEAGHIEDGHHSGR</sequence>
<dbReference type="EMBL" id="LK028582">
    <property type="protein sequence ID" value="CDS20862.1"/>
    <property type="molecule type" value="Genomic_DNA"/>
</dbReference>
<dbReference type="WBParaSite" id="EgrG_000522000">
    <property type="protein sequence ID" value="EgrG_000522000"/>
    <property type="gene ID" value="EgrG_000522000"/>
</dbReference>
<reference evidence="3" key="3">
    <citation type="submission" date="2020-10" db="UniProtKB">
        <authorList>
            <consortium name="WormBaseParasite"/>
        </authorList>
    </citation>
    <scope>IDENTIFICATION</scope>
</reference>
<dbReference type="AlphaFoldDB" id="A0A068WL88"/>
<evidence type="ECO:0000313" key="3">
    <source>
        <dbReference type="WBParaSite" id="EgrG_000522000"/>
    </source>
</evidence>
<gene>
    <name evidence="1" type="ORF">EgrG_000522000</name>
</gene>
<dbReference type="Proteomes" id="UP000492820">
    <property type="component" value="Unassembled WGS sequence"/>
</dbReference>
<organism evidence="1">
    <name type="scientific">Echinococcus granulosus</name>
    <name type="common">Hydatid tapeworm</name>
    <dbReference type="NCBI Taxonomy" id="6210"/>
    <lineage>
        <taxon>Eukaryota</taxon>
        <taxon>Metazoa</taxon>
        <taxon>Spiralia</taxon>
        <taxon>Lophotrochozoa</taxon>
        <taxon>Platyhelminthes</taxon>
        <taxon>Cestoda</taxon>
        <taxon>Eucestoda</taxon>
        <taxon>Cyclophyllidea</taxon>
        <taxon>Taeniidae</taxon>
        <taxon>Echinococcus</taxon>
        <taxon>Echinococcus granulosus group</taxon>
    </lineage>
</organism>
<reference evidence="1" key="2">
    <citation type="submission" date="2014-06" db="EMBL/GenBank/DDBJ databases">
        <authorList>
            <person name="Aslett M."/>
        </authorList>
    </citation>
    <scope>NUCLEOTIDE SEQUENCE</scope>
</reference>
<name>A0A068WL88_ECHGR</name>
<evidence type="ECO:0000313" key="1">
    <source>
        <dbReference type="EMBL" id="CDS20862.1"/>
    </source>
</evidence>
<accession>A0A068WL88</accession>
<evidence type="ECO:0000313" key="2">
    <source>
        <dbReference type="Proteomes" id="UP000492820"/>
    </source>
</evidence>